<dbReference type="Proteomes" id="UP001458880">
    <property type="component" value="Unassembled WGS sequence"/>
</dbReference>
<accession>A0AAW1I7A3</accession>
<dbReference type="AlphaFoldDB" id="A0AAW1I7A3"/>
<comment type="caution">
    <text evidence="2">The sequence shown here is derived from an EMBL/GenBank/DDBJ whole genome shotgun (WGS) entry which is preliminary data.</text>
</comment>
<protein>
    <submittedName>
        <fullName evidence="2">Uncharacterized protein</fullName>
    </submittedName>
</protein>
<evidence type="ECO:0000313" key="2">
    <source>
        <dbReference type="EMBL" id="KAK9685114.1"/>
    </source>
</evidence>
<evidence type="ECO:0000256" key="1">
    <source>
        <dbReference type="SAM" id="MobiDB-lite"/>
    </source>
</evidence>
<gene>
    <name evidence="2" type="ORF">QE152_g38289</name>
</gene>
<sequence length="118" mass="13055">METRSKRINRDGDGDKAVPHRNRLEAQPLAEDDETDDVDLRDLNRACRTSSRESSTILIGLGRGGVESNLPNRETQKFPANDTLSRRLATTLRSPPLSAVPVSTSVTPYMIRLHSLDG</sequence>
<proteinExistence type="predicted"/>
<organism evidence="2 3">
    <name type="scientific">Popillia japonica</name>
    <name type="common">Japanese beetle</name>
    <dbReference type="NCBI Taxonomy" id="7064"/>
    <lineage>
        <taxon>Eukaryota</taxon>
        <taxon>Metazoa</taxon>
        <taxon>Ecdysozoa</taxon>
        <taxon>Arthropoda</taxon>
        <taxon>Hexapoda</taxon>
        <taxon>Insecta</taxon>
        <taxon>Pterygota</taxon>
        <taxon>Neoptera</taxon>
        <taxon>Endopterygota</taxon>
        <taxon>Coleoptera</taxon>
        <taxon>Polyphaga</taxon>
        <taxon>Scarabaeiformia</taxon>
        <taxon>Scarabaeidae</taxon>
        <taxon>Rutelinae</taxon>
        <taxon>Popillia</taxon>
    </lineage>
</organism>
<feature type="compositionally biased region" description="Basic and acidic residues" evidence="1">
    <location>
        <begin position="1"/>
        <end position="24"/>
    </location>
</feature>
<feature type="region of interest" description="Disordered" evidence="1">
    <location>
        <begin position="1"/>
        <end position="36"/>
    </location>
</feature>
<dbReference type="EMBL" id="JASPKY010000808">
    <property type="protein sequence ID" value="KAK9685114.1"/>
    <property type="molecule type" value="Genomic_DNA"/>
</dbReference>
<keyword evidence="3" id="KW-1185">Reference proteome</keyword>
<evidence type="ECO:0000313" key="3">
    <source>
        <dbReference type="Proteomes" id="UP001458880"/>
    </source>
</evidence>
<reference evidence="2 3" key="1">
    <citation type="journal article" date="2024" name="BMC Genomics">
        <title>De novo assembly and annotation of Popillia japonica's genome with initial clues to its potential as an invasive pest.</title>
        <authorList>
            <person name="Cucini C."/>
            <person name="Boschi S."/>
            <person name="Funari R."/>
            <person name="Cardaioli E."/>
            <person name="Iannotti N."/>
            <person name="Marturano G."/>
            <person name="Paoli F."/>
            <person name="Bruttini M."/>
            <person name="Carapelli A."/>
            <person name="Frati F."/>
            <person name="Nardi F."/>
        </authorList>
    </citation>
    <scope>NUCLEOTIDE SEQUENCE [LARGE SCALE GENOMIC DNA]</scope>
    <source>
        <strain evidence="2">DMR45628</strain>
    </source>
</reference>
<name>A0AAW1I7A3_POPJA</name>